<organism evidence="16 17">
    <name type="scientific">Filobasidium floriforme</name>
    <dbReference type="NCBI Taxonomy" id="5210"/>
    <lineage>
        <taxon>Eukaryota</taxon>
        <taxon>Fungi</taxon>
        <taxon>Dikarya</taxon>
        <taxon>Basidiomycota</taxon>
        <taxon>Agaricomycotina</taxon>
        <taxon>Tremellomycetes</taxon>
        <taxon>Filobasidiales</taxon>
        <taxon>Filobasidiaceae</taxon>
        <taxon>Filobasidium</taxon>
    </lineage>
</organism>
<evidence type="ECO:0000256" key="8">
    <source>
        <dbReference type="ARBA" id="ARBA00023052"/>
    </source>
</evidence>
<keyword evidence="9" id="KW-0496">Mitochondrion</keyword>
<dbReference type="PANTHER" id="PTHR43452:SF30">
    <property type="entry name" value="PYRUVATE DECARBOXYLASE ISOZYME 1-RELATED"/>
    <property type="match status" value="1"/>
</dbReference>
<evidence type="ECO:0008006" key="18">
    <source>
        <dbReference type="Google" id="ProtNLM"/>
    </source>
</evidence>
<comment type="cofactor">
    <cofactor evidence="1">
        <name>thiamine diphosphate</name>
        <dbReference type="ChEBI" id="CHEBI:58937"/>
    </cofactor>
</comment>
<evidence type="ECO:0000256" key="1">
    <source>
        <dbReference type="ARBA" id="ARBA00001964"/>
    </source>
</evidence>
<keyword evidence="8 11" id="KW-0786">Thiamine pyrophosphate</keyword>
<evidence type="ECO:0000259" key="14">
    <source>
        <dbReference type="Pfam" id="PF02775"/>
    </source>
</evidence>
<dbReference type="GO" id="GO:0030976">
    <property type="term" value="F:thiamine pyrophosphate binding"/>
    <property type="evidence" value="ECO:0007669"/>
    <property type="project" value="InterPro"/>
</dbReference>
<dbReference type="InterPro" id="IPR012001">
    <property type="entry name" value="Thiamin_PyroP_enz_TPP-bd_dom"/>
</dbReference>
<evidence type="ECO:0000256" key="2">
    <source>
        <dbReference type="ARBA" id="ARBA00004173"/>
    </source>
</evidence>
<keyword evidence="7" id="KW-0809">Transit peptide</keyword>
<evidence type="ECO:0000256" key="3">
    <source>
        <dbReference type="ARBA" id="ARBA00007812"/>
    </source>
</evidence>
<dbReference type="CDD" id="cd07038">
    <property type="entry name" value="TPP_PYR_PDC_IPDC_like"/>
    <property type="match status" value="1"/>
</dbReference>
<dbReference type="GO" id="GO:0000287">
    <property type="term" value="F:magnesium ion binding"/>
    <property type="evidence" value="ECO:0007669"/>
    <property type="project" value="InterPro"/>
</dbReference>
<dbReference type="SUPFAM" id="SSF52467">
    <property type="entry name" value="DHS-like NAD/FAD-binding domain"/>
    <property type="match status" value="1"/>
</dbReference>
<proteinExistence type="inferred from homology"/>
<dbReference type="InterPro" id="IPR011766">
    <property type="entry name" value="TPP_enzyme_TPP-bd"/>
</dbReference>
<dbReference type="InterPro" id="IPR012110">
    <property type="entry name" value="PDC/IPDC-like"/>
</dbReference>
<evidence type="ECO:0000256" key="6">
    <source>
        <dbReference type="ARBA" id="ARBA00022842"/>
    </source>
</evidence>
<comment type="caution">
    <text evidence="16">The sequence shown here is derived from an EMBL/GenBank/DDBJ whole genome shotgun (WGS) entry which is preliminary data.</text>
</comment>
<dbReference type="Pfam" id="PF02775">
    <property type="entry name" value="TPP_enzyme_C"/>
    <property type="match status" value="1"/>
</dbReference>
<dbReference type="Pfam" id="PF02776">
    <property type="entry name" value="TPP_enzyme_N"/>
    <property type="match status" value="1"/>
</dbReference>
<feature type="region of interest" description="Disordered" evidence="12">
    <location>
        <begin position="674"/>
        <end position="702"/>
    </location>
</feature>
<evidence type="ECO:0000256" key="7">
    <source>
        <dbReference type="ARBA" id="ARBA00022946"/>
    </source>
</evidence>
<feature type="domain" description="Thiamine pyrophosphate enzyme N-terminal TPP-binding" evidence="15">
    <location>
        <begin position="78"/>
        <end position="183"/>
    </location>
</feature>
<reference evidence="16" key="1">
    <citation type="submission" date="2020-04" db="EMBL/GenBank/DDBJ databases">
        <title>Analysis of mating type loci in Filobasidium floriforme.</title>
        <authorList>
            <person name="Nowrousian M."/>
        </authorList>
    </citation>
    <scope>NUCLEOTIDE SEQUENCE</scope>
    <source>
        <strain evidence="16">CBS 6242</strain>
    </source>
</reference>
<dbReference type="Gene3D" id="3.40.50.970">
    <property type="match status" value="2"/>
</dbReference>
<keyword evidence="4" id="KW-0479">Metal-binding</keyword>
<dbReference type="Proteomes" id="UP000812966">
    <property type="component" value="Unassembled WGS sequence"/>
</dbReference>
<comment type="subcellular location">
    <subcellularLocation>
        <location evidence="2">Mitochondrion</location>
    </subcellularLocation>
</comment>
<accession>A0A8K0NPK6</accession>
<dbReference type="GO" id="GO:0004737">
    <property type="term" value="F:pyruvate decarboxylase activity"/>
    <property type="evidence" value="ECO:0007669"/>
    <property type="project" value="TreeGrafter"/>
</dbReference>
<dbReference type="InterPro" id="IPR047214">
    <property type="entry name" value="TPP_PDC_IPDC"/>
</dbReference>
<sequence>MGVTIYRASGSQTYTYRQYTLQSIPDIYTMYNSPLPLDLLPNTAFPLPSSSLPASPTIATSSKSRSTMRLNYPEEIDLGTFIVERWKQAGVGHVFGVPGDFNLGFLDYIEEDPQIEWVGTASELGAGYAVDGYARVKGGLGVLVTTYGVGETSTYNPICGMQSERIPCLHLVGLPSTQAFKQGKLLHHTLGDGDLGVFVGMSKAVGGGSAVGVIGLGSDGFEEEGWTETVDRVMRVAMAERRPVYLGLPQDLVSRKVSSRSLYTPLGEPASNDIENQAADELANRIVDKIRSVNRPIVIGDFYAQRFGFGEQMRGLCDALGIRYFGRYSARAMLDEQTRLYGGIYSGKTTDQAAKLEVETADMCLIVGRMDSDLNTGMFTAKLPFDTVSINLDDTVFDGETYKSIGMVVLLPRLTVLARKTRPNAWDEKIMFEPRSAMEELGMNVGNDKLDHEKFWGRMQKFFRDDDVIFSDVGTSSMGIVNVTLPTRARVHFQHLWASIGWSGGAVLGGALAARETPDHTGNPPRTIVFIGDGALQMTLQEIGSIIRNRLPVYFFINNNNGYEIERQIHGPTAKYNDIQTYDHHLMIRALAGPLYDEFCVTHKVKTQQELDTLLQDPEFHTPGKFRMIEFCLPQGDAPRALKLLQGGFNVPDRVKVKIPSRPMTPVSISTRIPSRPSTPVSALRKERPIGPFTPEPRGMAF</sequence>
<dbReference type="GO" id="GO:0005739">
    <property type="term" value="C:mitochondrion"/>
    <property type="evidence" value="ECO:0007669"/>
    <property type="project" value="UniProtKB-SubCell"/>
</dbReference>
<dbReference type="CDD" id="cd02005">
    <property type="entry name" value="TPP_PDC_IPDC"/>
    <property type="match status" value="1"/>
</dbReference>
<keyword evidence="6" id="KW-0460">Magnesium</keyword>
<dbReference type="GO" id="GO:0005634">
    <property type="term" value="C:nucleus"/>
    <property type="evidence" value="ECO:0007669"/>
    <property type="project" value="TreeGrafter"/>
</dbReference>
<dbReference type="EMBL" id="JABELV010000104">
    <property type="protein sequence ID" value="KAG7530933.1"/>
    <property type="molecule type" value="Genomic_DNA"/>
</dbReference>
<comment type="similarity">
    <text evidence="3 11">Belongs to the TPP enzyme family.</text>
</comment>
<evidence type="ECO:0000259" key="15">
    <source>
        <dbReference type="Pfam" id="PF02776"/>
    </source>
</evidence>
<evidence type="ECO:0000256" key="5">
    <source>
        <dbReference type="ARBA" id="ARBA00022793"/>
    </source>
</evidence>
<dbReference type="FunFam" id="3.40.50.970:FF:000024">
    <property type="entry name" value="Pyruvate decarboxylase isozyme"/>
    <property type="match status" value="1"/>
</dbReference>
<feature type="domain" description="Thiamine pyrophosphate enzyme central" evidence="13">
    <location>
        <begin position="284"/>
        <end position="401"/>
    </location>
</feature>
<evidence type="ECO:0000256" key="11">
    <source>
        <dbReference type="RuleBase" id="RU362132"/>
    </source>
</evidence>
<name>A0A8K0NPK6_9TREE</name>
<dbReference type="InterPro" id="IPR047213">
    <property type="entry name" value="TPP_PYR_PDC_IPDC-like"/>
</dbReference>
<dbReference type="PANTHER" id="PTHR43452">
    <property type="entry name" value="PYRUVATE DECARBOXYLASE"/>
    <property type="match status" value="1"/>
</dbReference>
<gene>
    <name evidence="16" type="ORF">FFLO_04711</name>
</gene>
<evidence type="ECO:0000256" key="12">
    <source>
        <dbReference type="SAM" id="MobiDB-lite"/>
    </source>
</evidence>
<keyword evidence="10" id="KW-0456">Lyase</keyword>
<dbReference type="InterPro" id="IPR012000">
    <property type="entry name" value="Thiamin_PyroP_enz_cen_dom"/>
</dbReference>
<dbReference type="SUPFAM" id="SSF52518">
    <property type="entry name" value="Thiamin diphosphate-binding fold (THDP-binding)"/>
    <property type="match status" value="2"/>
</dbReference>
<evidence type="ECO:0000259" key="13">
    <source>
        <dbReference type="Pfam" id="PF00205"/>
    </source>
</evidence>
<protein>
    <recommendedName>
        <fullName evidence="18">Pyruvate decarboxylase</fullName>
    </recommendedName>
</protein>
<dbReference type="Gene3D" id="3.40.50.1220">
    <property type="entry name" value="TPP-binding domain"/>
    <property type="match status" value="1"/>
</dbReference>
<dbReference type="GO" id="GO:0005829">
    <property type="term" value="C:cytosol"/>
    <property type="evidence" value="ECO:0007669"/>
    <property type="project" value="TreeGrafter"/>
</dbReference>
<dbReference type="AlphaFoldDB" id="A0A8K0NPK6"/>
<feature type="domain" description="Thiamine pyrophosphate enzyme TPP-binding" evidence="14">
    <location>
        <begin position="472"/>
        <end position="588"/>
    </location>
</feature>
<evidence type="ECO:0000256" key="4">
    <source>
        <dbReference type="ARBA" id="ARBA00022723"/>
    </source>
</evidence>
<dbReference type="InterPro" id="IPR029061">
    <property type="entry name" value="THDP-binding"/>
</dbReference>
<keyword evidence="17" id="KW-1185">Reference proteome</keyword>
<keyword evidence="5" id="KW-0210">Decarboxylase</keyword>
<evidence type="ECO:0000256" key="10">
    <source>
        <dbReference type="ARBA" id="ARBA00023239"/>
    </source>
</evidence>
<evidence type="ECO:0000313" key="16">
    <source>
        <dbReference type="EMBL" id="KAG7530933.1"/>
    </source>
</evidence>
<evidence type="ECO:0000256" key="9">
    <source>
        <dbReference type="ARBA" id="ARBA00023128"/>
    </source>
</evidence>
<dbReference type="GO" id="GO:0000949">
    <property type="term" value="P:aromatic amino acid family catabolic process to alcohol via Ehrlich pathway"/>
    <property type="evidence" value="ECO:0007669"/>
    <property type="project" value="TreeGrafter"/>
</dbReference>
<evidence type="ECO:0000313" key="17">
    <source>
        <dbReference type="Proteomes" id="UP000812966"/>
    </source>
</evidence>
<dbReference type="InterPro" id="IPR029035">
    <property type="entry name" value="DHS-like_NAD/FAD-binding_dom"/>
</dbReference>
<dbReference type="Pfam" id="PF00205">
    <property type="entry name" value="TPP_enzyme_M"/>
    <property type="match status" value="1"/>
</dbReference>